<dbReference type="GO" id="GO:0006952">
    <property type="term" value="P:defense response"/>
    <property type="evidence" value="ECO:0007669"/>
    <property type="project" value="InterPro"/>
</dbReference>
<evidence type="ECO:0000256" key="2">
    <source>
        <dbReference type="ARBA" id="ARBA00022614"/>
    </source>
</evidence>
<dbReference type="InterPro" id="IPR027417">
    <property type="entry name" value="P-loop_NTPase"/>
</dbReference>
<dbReference type="InterPro" id="IPR045344">
    <property type="entry name" value="C-JID"/>
</dbReference>
<dbReference type="PRINTS" id="PR00364">
    <property type="entry name" value="DISEASERSIST"/>
</dbReference>
<organism evidence="8 9">
    <name type="scientific">Rhododendron griersonianum</name>
    <dbReference type="NCBI Taxonomy" id="479676"/>
    <lineage>
        <taxon>Eukaryota</taxon>
        <taxon>Viridiplantae</taxon>
        <taxon>Streptophyta</taxon>
        <taxon>Embryophyta</taxon>
        <taxon>Tracheophyta</taxon>
        <taxon>Spermatophyta</taxon>
        <taxon>Magnoliopsida</taxon>
        <taxon>eudicotyledons</taxon>
        <taxon>Gunneridae</taxon>
        <taxon>Pentapetalae</taxon>
        <taxon>asterids</taxon>
        <taxon>Ericales</taxon>
        <taxon>Ericaceae</taxon>
        <taxon>Ericoideae</taxon>
        <taxon>Rhodoreae</taxon>
        <taxon>Rhododendron</taxon>
    </lineage>
</organism>
<dbReference type="InterPro" id="IPR044974">
    <property type="entry name" value="Disease_R_plants"/>
</dbReference>
<dbReference type="Pfam" id="PF20160">
    <property type="entry name" value="C-JID"/>
    <property type="match status" value="1"/>
</dbReference>
<name>A0AAV6JSF3_9ERIC</name>
<dbReference type="EMBL" id="JACTNZ010000006">
    <property type="protein sequence ID" value="KAG5542919.1"/>
    <property type="molecule type" value="Genomic_DNA"/>
</dbReference>
<dbReference type="InterPro" id="IPR042197">
    <property type="entry name" value="Apaf_helical"/>
</dbReference>
<dbReference type="PROSITE" id="PS50104">
    <property type="entry name" value="TIR"/>
    <property type="match status" value="1"/>
</dbReference>
<dbReference type="FunFam" id="3.40.50.10140:FF:000007">
    <property type="entry name" value="Disease resistance protein (TIR-NBS-LRR class)"/>
    <property type="match status" value="1"/>
</dbReference>
<protein>
    <recommendedName>
        <fullName evidence="1">ADP-ribosyl cyclase/cyclic ADP-ribose hydrolase</fullName>
        <ecNumber evidence="1">3.2.2.6</ecNumber>
    </recommendedName>
</protein>
<dbReference type="InterPro" id="IPR002182">
    <property type="entry name" value="NB-ARC"/>
</dbReference>
<keyword evidence="5" id="KW-0520">NAD</keyword>
<dbReference type="Pfam" id="PF23282">
    <property type="entry name" value="WHD_ROQ1"/>
    <property type="match status" value="1"/>
</dbReference>
<dbReference type="GO" id="GO:0061809">
    <property type="term" value="F:NAD+ nucleosidase activity, cyclic ADP-ribose generating"/>
    <property type="evidence" value="ECO:0007669"/>
    <property type="project" value="UniProtKB-EC"/>
</dbReference>
<dbReference type="EC" id="3.2.2.6" evidence="1"/>
<sequence>MKSQEDSSSNSRFTYHVFLSFRGEDTRKAFSDHLYTALVHAGFRTFRDDDGLERGEDIKFELEKAIRESRMSIIVFSKSYATSTWCLEELVMILKRRTSGHAVLPIFYDVDPSELRKQNGSFEEAFARHEEKLKSEIGERKEELNGKIGTWRAALREVADVTGMNLKNQANGHEARFIQKIIKVVGDKLSCTTLDIDPHLVGINSRVKNIQLWLEDGATKIGIVAICGMGGMGKTTIAKFLYNLNSPRFEGSSYLENVREISQRKNGLLRLQRQIYSDILKGRKVRLNSIAEGTTKIMEAICCKKVFVVLDDVDRLDQLNAILGMRDWLLSGSKIIITTRREQLLRANEFSKVYRVENLGDEESLELFSWHAFGKCCPNNEYEEVSERLVRYCGGLPLALKVLGSSLSGQCLNVWKSQLDKLKTFPEGEILEKLRISYDSLQDNHDKNLFIYLACFFVGSNKDSAITILDGCEFSTVVGIQNLMDRCLISIDKSNNVVMHHLLQEMAREIACQESPKEPGKRIILWNHKDSFNILRDNTGTSKVEGLKLDVCLLKEDKYVSPVFGASRKRRFEKFLEKPILSDLGCLLKRYGFSMFSSDLKATKNTNPLVLEADAFGRMRKLKLLQLNRVHISGPYEKLPKGLKWLCWHGFPLKSIPSDFPLESLVALDMRYSSLKNVWEGTKLLVLLKILNLSDSPNLTKTPNFSKIPNLEKLMLKNCASLVEVHESIGCLERLVLLNLKDCNNLRKLPRSIGMLKLLEKLVISGCSKLEELPTNVGNLESLTVLKVDRIALNESLSTNGQVNAMQPFIQPWLLKPRRSPDISWASLPWSLAELSLAGCNLSDNAFPTDLSNLCSLKTLDICCNPVSSLPDFIRGLTLLEKLRIAECPRLQKLVGLPLVRSLYLGSNKLLEEVTFCCFHGPNTTCHLDTWDHKGKTVGIFKLEPIGNVAAEITKSLGLTNLESMGNAIVKLSSWCGKEKQALPVQGCHGTYIFSAYLPGSKVPLWFNFNNLGSSCNFTVPSNLDSRVRGLSVCSVYELSGAPPEYYWKQDAHTSLSNKTKGLIWIHCPEVFGVGEAGEDITWLSYWKFGKQLLEAGDELDVSVFGGAFVQVKEVGVRLLYSKEQEEMSSQSANEESVSLYTFENIIRGNVSAHEGRTRLYQLGKHVNGNFCVYCRRLYPQPWIPATPYDDNDEEMQENPAKMKQFVLSKISQLPQQAAAVVEMTKLDSISCSPLKLRLPWNLLFGNISKGNVCVAGDALHPMTPDIGQGGCSALEDGVVLARCLGEALLQKPRNKIQNEEEYARIQKGLEKFAKERRWRSFSLISAAYVLGFIQERDGKVLRFLREKFLSRFTVSSVWKMADRLSLWRAQHSVSH</sequence>
<dbReference type="Gene3D" id="1.10.8.430">
    <property type="entry name" value="Helical domain of apoptotic protease-activating factors"/>
    <property type="match status" value="1"/>
</dbReference>
<dbReference type="Gene3D" id="3.40.50.300">
    <property type="entry name" value="P-loop containing nucleotide triphosphate hydrolases"/>
    <property type="match status" value="1"/>
</dbReference>
<dbReference type="SMART" id="SM00255">
    <property type="entry name" value="TIR"/>
    <property type="match status" value="1"/>
</dbReference>
<keyword evidence="2" id="KW-0433">Leucine-rich repeat</keyword>
<keyword evidence="9" id="KW-1185">Reference proteome</keyword>
<evidence type="ECO:0000313" key="9">
    <source>
        <dbReference type="Proteomes" id="UP000823749"/>
    </source>
</evidence>
<dbReference type="InterPro" id="IPR032675">
    <property type="entry name" value="LRR_dom_sf"/>
</dbReference>
<evidence type="ECO:0000313" key="8">
    <source>
        <dbReference type="EMBL" id="KAG5542919.1"/>
    </source>
</evidence>
<dbReference type="GO" id="GO:0071949">
    <property type="term" value="F:FAD binding"/>
    <property type="evidence" value="ECO:0007669"/>
    <property type="project" value="InterPro"/>
</dbReference>
<dbReference type="Gene3D" id="3.50.50.60">
    <property type="entry name" value="FAD/NAD(P)-binding domain"/>
    <property type="match status" value="1"/>
</dbReference>
<evidence type="ECO:0000256" key="3">
    <source>
        <dbReference type="ARBA" id="ARBA00022737"/>
    </source>
</evidence>
<dbReference type="InterPro" id="IPR058192">
    <property type="entry name" value="WHD_ROQ1-like"/>
</dbReference>
<dbReference type="SUPFAM" id="SSF52058">
    <property type="entry name" value="L domain-like"/>
    <property type="match status" value="1"/>
</dbReference>
<evidence type="ECO:0000256" key="4">
    <source>
        <dbReference type="ARBA" id="ARBA00022801"/>
    </source>
</evidence>
<dbReference type="Pfam" id="PF01494">
    <property type="entry name" value="FAD_binding_3"/>
    <property type="match status" value="1"/>
</dbReference>
<evidence type="ECO:0000256" key="6">
    <source>
        <dbReference type="ARBA" id="ARBA00047304"/>
    </source>
</evidence>
<dbReference type="Proteomes" id="UP000823749">
    <property type="component" value="Chromosome 6"/>
</dbReference>
<dbReference type="SUPFAM" id="SSF52540">
    <property type="entry name" value="P-loop containing nucleoside triphosphate hydrolases"/>
    <property type="match status" value="1"/>
</dbReference>
<comment type="catalytic activity">
    <reaction evidence="6">
        <text>NAD(+) + H2O = ADP-D-ribose + nicotinamide + H(+)</text>
        <dbReference type="Rhea" id="RHEA:16301"/>
        <dbReference type="ChEBI" id="CHEBI:15377"/>
        <dbReference type="ChEBI" id="CHEBI:15378"/>
        <dbReference type="ChEBI" id="CHEBI:17154"/>
        <dbReference type="ChEBI" id="CHEBI:57540"/>
        <dbReference type="ChEBI" id="CHEBI:57967"/>
        <dbReference type="EC" id="3.2.2.6"/>
    </reaction>
    <physiologicalReaction direction="left-to-right" evidence="6">
        <dbReference type="Rhea" id="RHEA:16302"/>
    </physiologicalReaction>
</comment>
<comment type="caution">
    <text evidence="8">The sequence shown here is derived from an EMBL/GenBank/DDBJ whole genome shotgun (WGS) entry which is preliminary data.</text>
</comment>
<evidence type="ECO:0000256" key="1">
    <source>
        <dbReference type="ARBA" id="ARBA00011982"/>
    </source>
</evidence>
<proteinExistence type="predicted"/>
<accession>A0AAV6JSF3</accession>
<dbReference type="GO" id="GO:0043531">
    <property type="term" value="F:ADP binding"/>
    <property type="evidence" value="ECO:0007669"/>
    <property type="project" value="InterPro"/>
</dbReference>
<evidence type="ECO:0000256" key="5">
    <source>
        <dbReference type="ARBA" id="ARBA00023027"/>
    </source>
</evidence>
<dbReference type="GO" id="GO:0007165">
    <property type="term" value="P:signal transduction"/>
    <property type="evidence" value="ECO:0007669"/>
    <property type="project" value="InterPro"/>
</dbReference>
<feature type="domain" description="TIR" evidence="7">
    <location>
        <begin position="13"/>
        <end position="189"/>
    </location>
</feature>
<dbReference type="PANTHER" id="PTHR11017:SF271">
    <property type="entry name" value="DISEASE RESISTANCE PROTEIN (TIR-NBS-LRR CLASS) FAMILY"/>
    <property type="match status" value="1"/>
</dbReference>
<dbReference type="Pfam" id="PF00931">
    <property type="entry name" value="NB-ARC"/>
    <property type="match status" value="1"/>
</dbReference>
<dbReference type="InterPro" id="IPR002938">
    <property type="entry name" value="FAD-bd"/>
</dbReference>
<dbReference type="InterPro" id="IPR035897">
    <property type="entry name" value="Toll_tir_struct_dom_sf"/>
</dbReference>
<dbReference type="InterPro" id="IPR036188">
    <property type="entry name" value="FAD/NAD-bd_sf"/>
</dbReference>
<keyword evidence="3" id="KW-0677">Repeat</keyword>
<dbReference type="Gene3D" id="3.40.50.10140">
    <property type="entry name" value="Toll/interleukin-1 receptor homology (TIR) domain"/>
    <property type="match status" value="1"/>
</dbReference>
<dbReference type="PANTHER" id="PTHR11017">
    <property type="entry name" value="LEUCINE-RICH REPEAT-CONTAINING PROTEIN"/>
    <property type="match status" value="1"/>
</dbReference>
<keyword evidence="4" id="KW-0378">Hydrolase</keyword>
<evidence type="ECO:0000259" key="7">
    <source>
        <dbReference type="PROSITE" id="PS50104"/>
    </source>
</evidence>
<dbReference type="InterPro" id="IPR000157">
    <property type="entry name" value="TIR_dom"/>
</dbReference>
<reference evidence="8 9" key="1">
    <citation type="submission" date="2020-08" db="EMBL/GenBank/DDBJ databases">
        <title>Plant Genome Project.</title>
        <authorList>
            <person name="Zhang R.-G."/>
        </authorList>
    </citation>
    <scope>NUCLEOTIDE SEQUENCE [LARGE SCALE GENOMIC DNA]</scope>
    <source>
        <strain evidence="8">WSP0</strain>
        <tissue evidence="8">Leaf</tissue>
    </source>
</reference>
<gene>
    <name evidence="8" type="ORF">RHGRI_015868</name>
</gene>
<dbReference type="SUPFAM" id="SSF52200">
    <property type="entry name" value="Toll/Interleukin receptor TIR domain"/>
    <property type="match status" value="1"/>
</dbReference>
<dbReference type="SUPFAM" id="SSF51905">
    <property type="entry name" value="FAD/NAD(P)-binding domain"/>
    <property type="match status" value="1"/>
</dbReference>
<dbReference type="Gene3D" id="3.80.10.10">
    <property type="entry name" value="Ribonuclease Inhibitor"/>
    <property type="match status" value="2"/>
</dbReference>
<dbReference type="Pfam" id="PF01582">
    <property type="entry name" value="TIR"/>
    <property type="match status" value="1"/>
</dbReference>